<feature type="region of interest" description="Disordered" evidence="1">
    <location>
        <begin position="595"/>
        <end position="615"/>
    </location>
</feature>
<gene>
    <name evidence="2" type="ORF">CLUMA_CG015223</name>
</gene>
<reference evidence="2 3" key="1">
    <citation type="submission" date="2015-04" db="EMBL/GenBank/DDBJ databases">
        <authorList>
            <person name="Syromyatnikov M.Y."/>
            <person name="Popov V.N."/>
        </authorList>
    </citation>
    <scope>NUCLEOTIDE SEQUENCE [LARGE SCALE GENOMIC DNA]</scope>
</reference>
<accession>A0A1J1IP33</accession>
<evidence type="ECO:0000256" key="1">
    <source>
        <dbReference type="SAM" id="MobiDB-lite"/>
    </source>
</evidence>
<dbReference type="OrthoDB" id="10682587at2759"/>
<sequence>MNDHTMHKPLIKIKGRGSTSCLICQKNEQGLEHNRKIVFGTKLLFNTNMFNIMLLSSNVCMNCVGRLHQLFDFNLIKAKIDESKKEFGLTSECDCCEFCDGKNQLLPEKYTSKIWKVIAFTKWSQDYNQDRAVPCCYSCYNFLLLYKEYKEILETQRIEFYNKLYSWTVNLTRLSEEEISKYSREDDIVVEEEEIQSTSQKEHDVENVENIILDKSVDEEASQSLKTITNPTQKKVVRKKPRRGDLTISDFNGNTMNEIDKFSAIKIRRSKTRPSPETEEKSTRKKLNESNSETCDSVPIPEVKNTSSEQVNASDLPQKILKNKTRPSPETREKSTRKKLNESYSETYDSVPIPEVKNTFSEQVTAIDLPQKILKNKSTKKPHSKKLKIDEENEIIPQVNESLENVLNNSEEIMSEIAENESLENVSNYSDEIMPEIEENENKNKEDEPIEKEICNVSNSQEVAINNMHDSTELNVNTDADTNNINIINDLSLYELFNLKKCFVSLERMNAEDCSTEDSQVRKRKQKFVVRLCGNAQKSKIKKLKKGKTKFKTKKKKNLPQSDTIASDEVASEISNKMEGNLKFKVKKSYKKRVAKSENQISKQKAKKEQKQMKKSKINFKNVTNEVVNENEELTKDVIIENSIPDSLINHEEASSQTNTQESPKLNRTRNKQISFKEILKSPFKRSTKLTKKRKYTQKVRFVDNVSEDVALDVLTDEGTSKAEVNVVDLTPEQSIDEENVNLIIPEEFDELDELDLEEFYVDCTDPSRIEVLKPNAEIVTRNEQFNSSSCSSQLTAAVKAVPKLLSEKLIKFDSLCVGPSSLQQIKIPKPSFRSVQKFDILDDEFDLVRKVKRRKTQRKPKTKPKAKSKPTEMIEMEFLSPKFKTKE</sequence>
<feature type="region of interest" description="Disordered" evidence="1">
    <location>
        <begin position="266"/>
        <end position="346"/>
    </location>
</feature>
<feature type="compositionally biased region" description="Basic residues" evidence="1">
    <location>
        <begin position="853"/>
        <end position="869"/>
    </location>
</feature>
<protein>
    <submittedName>
        <fullName evidence="2">CLUMA_CG015223, isoform A</fullName>
    </submittedName>
</protein>
<feature type="compositionally biased region" description="Basic and acidic residues" evidence="1">
    <location>
        <begin position="274"/>
        <end position="288"/>
    </location>
</feature>
<evidence type="ECO:0000313" key="3">
    <source>
        <dbReference type="Proteomes" id="UP000183832"/>
    </source>
</evidence>
<feature type="region of interest" description="Disordered" evidence="1">
    <location>
        <begin position="853"/>
        <end position="874"/>
    </location>
</feature>
<evidence type="ECO:0000313" key="2">
    <source>
        <dbReference type="EMBL" id="CRL01997.1"/>
    </source>
</evidence>
<dbReference type="Proteomes" id="UP000183832">
    <property type="component" value="Unassembled WGS sequence"/>
</dbReference>
<feature type="compositionally biased region" description="Polar residues" evidence="1">
    <location>
        <begin position="222"/>
        <end position="233"/>
    </location>
</feature>
<keyword evidence="3" id="KW-1185">Reference proteome</keyword>
<feature type="region of interest" description="Disordered" evidence="1">
    <location>
        <begin position="222"/>
        <end position="254"/>
    </location>
</feature>
<name>A0A1J1IP33_9DIPT</name>
<dbReference type="AlphaFoldDB" id="A0A1J1IP33"/>
<dbReference type="EMBL" id="CVRI01000057">
    <property type="protein sequence ID" value="CRL01997.1"/>
    <property type="molecule type" value="Genomic_DNA"/>
</dbReference>
<feature type="compositionally biased region" description="Polar residues" evidence="1">
    <location>
        <begin position="304"/>
        <end position="315"/>
    </location>
</feature>
<proteinExistence type="predicted"/>
<organism evidence="2 3">
    <name type="scientific">Clunio marinus</name>
    <dbReference type="NCBI Taxonomy" id="568069"/>
    <lineage>
        <taxon>Eukaryota</taxon>
        <taxon>Metazoa</taxon>
        <taxon>Ecdysozoa</taxon>
        <taxon>Arthropoda</taxon>
        <taxon>Hexapoda</taxon>
        <taxon>Insecta</taxon>
        <taxon>Pterygota</taxon>
        <taxon>Neoptera</taxon>
        <taxon>Endopterygota</taxon>
        <taxon>Diptera</taxon>
        <taxon>Nematocera</taxon>
        <taxon>Chironomoidea</taxon>
        <taxon>Chironomidae</taxon>
        <taxon>Clunio</taxon>
    </lineage>
</organism>